<keyword evidence="2" id="KW-0902">Two-component regulatory system</keyword>
<evidence type="ECO:0000256" key="6">
    <source>
        <dbReference type="PROSITE-ProRule" id="PRU00169"/>
    </source>
</evidence>
<dbReference type="GO" id="GO:0000156">
    <property type="term" value="F:phosphorelay response regulator activity"/>
    <property type="evidence" value="ECO:0007669"/>
    <property type="project" value="TreeGrafter"/>
</dbReference>
<dbReference type="InterPro" id="IPR036388">
    <property type="entry name" value="WH-like_DNA-bd_sf"/>
</dbReference>
<evidence type="ECO:0000259" key="9">
    <source>
        <dbReference type="PROSITE" id="PS51755"/>
    </source>
</evidence>
<dbReference type="PROSITE" id="PS50110">
    <property type="entry name" value="RESPONSE_REGULATORY"/>
    <property type="match status" value="1"/>
</dbReference>
<dbReference type="Proteomes" id="UP001165679">
    <property type="component" value="Unassembled WGS sequence"/>
</dbReference>
<accession>A0AA42CEX6</accession>
<dbReference type="GO" id="GO:0000976">
    <property type="term" value="F:transcription cis-regulatory region binding"/>
    <property type="evidence" value="ECO:0007669"/>
    <property type="project" value="TreeGrafter"/>
</dbReference>
<keyword evidence="1 6" id="KW-0597">Phosphoprotein</keyword>
<evidence type="ECO:0000256" key="4">
    <source>
        <dbReference type="ARBA" id="ARBA00023125"/>
    </source>
</evidence>
<dbReference type="Pfam" id="PF00072">
    <property type="entry name" value="Response_reg"/>
    <property type="match status" value="1"/>
</dbReference>
<feature type="DNA-binding region" description="OmpR/PhoB-type" evidence="7">
    <location>
        <begin position="124"/>
        <end position="222"/>
    </location>
</feature>
<evidence type="ECO:0000313" key="10">
    <source>
        <dbReference type="EMBL" id="MCW3475834.1"/>
    </source>
</evidence>
<dbReference type="Pfam" id="PF00486">
    <property type="entry name" value="Trans_reg_C"/>
    <property type="match status" value="1"/>
</dbReference>
<reference evidence="10" key="1">
    <citation type="submission" date="2022-09" db="EMBL/GenBank/DDBJ databases">
        <title>Rhodovastum sp. nov. RN2-1 isolated from soil in Seongnam, South Korea.</title>
        <authorList>
            <person name="Le N.T."/>
        </authorList>
    </citation>
    <scope>NUCLEOTIDE SEQUENCE</scope>
    <source>
        <strain evidence="10">RN2-1</strain>
    </source>
</reference>
<dbReference type="Gene3D" id="1.10.10.10">
    <property type="entry name" value="Winged helix-like DNA-binding domain superfamily/Winged helix DNA-binding domain"/>
    <property type="match status" value="1"/>
</dbReference>
<evidence type="ECO:0000256" key="2">
    <source>
        <dbReference type="ARBA" id="ARBA00023012"/>
    </source>
</evidence>
<dbReference type="InterPro" id="IPR039420">
    <property type="entry name" value="WalR-like"/>
</dbReference>
<comment type="caution">
    <text evidence="10">The sequence shown here is derived from an EMBL/GenBank/DDBJ whole genome shotgun (WGS) entry which is preliminary data.</text>
</comment>
<dbReference type="SUPFAM" id="SSF52172">
    <property type="entry name" value="CheY-like"/>
    <property type="match status" value="1"/>
</dbReference>
<keyword evidence="11" id="KW-1185">Reference proteome</keyword>
<evidence type="ECO:0000256" key="1">
    <source>
        <dbReference type="ARBA" id="ARBA00022553"/>
    </source>
</evidence>
<evidence type="ECO:0000313" key="11">
    <source>
        <dbReference type="Proteomes" id="UP001165679"/>
    </source>
</evidence>
<protein>
    <submittedName>
        <fullName evidence="10">Response regulator transcription factor</fullName>
    </submittedName>
</protein>
<evidence type="ECO:0000259" key="8">
    <source>
        <dbReference type="PROSITE" id="PS50110"/>
    </source>
</evidence>
<gene>
    <name evidence="10" type="ORF">OL599_14740</name>
</gene>
<dbReference type="InterPro" id="IPR001867">
    <property type="entry name" value="OmpR/PhoB-type_DNA-bd"/>
</dbReference>
<dbReference type="InterPro" id="IPR001789">
    <property type="entry name" value="Sig_transdc_resp-reg_receiver"/>
</dbReference>
<dbReference type="AlphaFoldDB" id="A0AA42CEX6"/>
<dbReference type="PANTHER" id="PTHR48111">
    <property type="entry name" value="REGULATOR OF RPOS"/>
    <property type="match status" value="1"/>
</dbReference>
<keyword evidence="5" id="KW-0804">Transcription</keyword>
<reference evidence="10" key="2">
    <citation type="submission" date="2022-10" db="EMBL/GenBank/DDBJ databases">
        <authorList>
            <person name="Trinh H.N."/>
        </authorList>
    </citation>
    <scope>NUCLEOTIDE SEQUENCE</scope>
    <source>
        <strain evidence="10">RN2-1</strain>
    </source>
</reference>
<feature type="modified residue" description="4-aspartylphosphate" evidence="6">
    <location>
        <position position="51"/>
    </location>
</feature>
<dbReference type="PROSITE" id="PS51755">
    <property type="entry name" value="OMPR_PHOB"/>
    <property type="match status" value="1"/>
</dbReference>
<evidence type="ECO:0000256" key="7">
    <source>
        <dbReference type="PROSITE-ProRule" id="PRU01091"/>
    </source>
</evidence>
<dbReference type="GO" id="GO:0006355">
    <property type="term" value="P:regulation of DNA-templated transcription"/>
    <property type="evidence" value="ECO:0007669"/>
    <property type="project" value="InterPro"/>
</dbReference>
<keyword evidence="4 7" id="KW-0238">DNA-binding</keyword>
<evidence type="ECO:0000256" key="3">
    <source>
        <dbReference type="ARBA" id="ARBA00023015"/>
    </source>
</evidence>
<keyword evidence="3" id="KW-0805">Transcription regulation</keyword>
<dbReference type="RefSeq" id="WP_264714563.1">
    <property type="nucleotide sequence ID" value="NZ_JAPDNT010000012.1"/>
</dbReference>
<proteinExistence type="predicted"/>
<dbReference type="Gene3D" id="3.40.50.2300">
    <property type="match status" value="1"/>
</dbReference>
<dbReference type="EMBL" id="JAPDNT010000012">
    <property type="protein sequence ID" value="MCW3475834.1"/>
    <property type="molecule type" value="Genomic_DNA"/>
</dbReference>
<name>A0AA42CEX6_9PROT</name>
<dbReference type="SMART" id="SM00862">
    <property type="entry name" value="Trans_reg_C"/>
    <property type="match status" value="1"/>
</dbReference>
<dbReference type="GO" id="GO:0032993">
    <property type="term" value="C:protein-DNA complex"/>
    <property type="evidence" value="ECO:0007669"/>
    <property type="project" value="TreeGrafter"/>
</dbReference>
<dbReference type="SMART" id="SM00448">
    <property type="entry name" value="REC"/>
    <property type="match status" value="1"/>
</dbReference>
<dbReference type="GO" id="GO:0005829">
    <property type="term" value="C:cytosol"/>
    <property type="evidence" value="ECO:0007669"/>
    <property type="project" value="TreeGrafter"/>
</dbReference>
<dbReference type="InterPro" id="IPR011006">
    <property type="entry name" value="CheY-like_superfamily"/>
</dbReference>
<feature type="domain" description="OmpR/PhoB-type" evidence="9">
    <location>
        <begin position="124"/>
        <end position="222"/>
    </location>
</feature>
<feature type="domain" description="Response regulatory" evidence="8">
    <location>
        <begin position="2"/>
        <end position="116"/>
    </location>
</feature>
<dbReference type="PANTHER" id="PTHR48111:SF22">
    <property type="entry name" value="REGULATOR OF RPOS"/>
    <property type="match status" value="1"/>
</dbReference>
<organism evidence="10 11">
    <name type="scientific">Limobrevibacterium gyesilva</name>
    <dbReference type="NCBI Taxonomy" id="2991712"/>
    <lineage>
        <taxon>Bacteria</taxon>
        <taxon>Pseudomonadati</taxon>
        <taxon>Pseudomonadota</taxon>
        <taxon>Alphaproteobacteria</taxon>
        <taxon>Acetobacterales</taxon>
        <taxon>Acetobacteraceae</taxon>
        <taxon>Limobrevibacterium</taxon>
    </lineage>
</organism>
<sequence>MRLLLVQGHTAEAQAASTILGATGAVVDHVRTGGDALVYLQTYEYDMIVLDRSLADGEGCDALRRFRAQGFSTPVLMLADYTSGKSRAHALRLGADDLLSKPYDEDEFVARVEAVVRRRNGYARSVLRVGPLEIDMASREVRVDDRPLSVTRKEYSILELMALRKGRVIPKQNFLDHLYSGLDGPETRVIDVFICNLRKKLAAWGLGSLIDTVRGHGYIMRDLADVPADVIPLTPVARFERGAARA</sequence>
<dbReference type="CDD" id="cd00383">
    <property type="entry name" value="trans_reg_C"/>
    <property type="match status" value="1"/>
</dbReference>
<evidence type="ECO:0000256" key="5">
    <source>
        <dbReference type="ARBA" id="ARBA00023163"/>
    </source>
</evidence>